<proteinExistence type="inferred from homology"/>
<dbReference type="PANTHER" id="PTHR10048:SF14">
    <property type="entry name" value="LD28067P"/>
    <property type="match status" value="1"/>
</dbReference>
<dbReference type="Pfam" id="PF00168">
    <property type="entry name" value="C2"/>
    <property type="match status" value="1"/>
</dbReference>
<dbReference type="InterPro" id="IPR011009">
    <property type="entry name" value="Kinase-like_dom_sf"/>
</dbReference>
<dbReference type="Gene3D" id="1.10.1070.11">
    <property type="entry name" value="Phosphatidylinositol 3-/4-kinase, catalytic domain"/>
    <property type="match status" value="1"/>
</dbReference>
<evidence type="ECO:0000256" key="8">
    <source>
        <dbReference type="SAM" id="MobiDB-lite"/>
    </source>
</evidence>
<dbReference type="Gene3D" id="3.30.1520.10">
    <property type="entry name" value="Phox-like domain"/>
    <property type="match status" value="1"/>
</dbReference>
<comment type="catalytic activity">
    <reaction evidence="1">
        <text>a 1,2-diacyl-sn-glycero-3-phospho-(1D-myo-inositol) + ATP = a 1,2-diacyl-sn-glycero-3-phospho-(1D-myo-inositol-3-phosphate) + ADP + H(+)</text>
        <dbReference type="Rhea" id="RHEA:12709"/>
        <dbReference type="ChEBI" id="CHEBI:15378"/>
        <dbReference type="ChEBI" id="CHEBI:30616"/>
        <dbReference type="ChEBI" id="CHEBI:57880"/>
        <dbReference type="ChEBI" id="CHEBI:58088"/>
        <dbReference type="ChEBI" id="CHEBI:456216"/>
        <dbReference type="EC" id="2.7.1.137"/>
    </reaction>
</comment>
<keyword evidence="6" id="KW-0067">ATP-binding</keyword>
<dbReference type="GO" id="GO:0005737">
    <property type="term" value="C:cytoplasm"/>
    <property type="evidence" value="ECO:0007669"/>
    <property type="project" value="TreeGrafter"/>
</dbReference>
<dbReference type="PANTHER" id="PTHR10048">
    <property type="entry name" value="PHOSPHATIDYLINOSITOL KINASE"/>
    <property type="match status" value="1"/>
</dbReference>
<dbReference type="FunFam" id="1.10.1070.11:FF:000001">
    <property type="entry name" value="Phosphatidylinositol 4,5-bisphosphate 3-kinase catalytic subunit"/>
    <property type="match status" value="1"/>
</dbReference>
<feature type="domain" description="PX" evidence="10">
    <location>
        <begin position="755"/>
        <end position="871"/>
    </location>
</feature>
<evidence type="ECO:0000259" key="11">
    <source>
        <dbReference type="PROSITE" id="PS50290"/>
    </source>
</evidence>
<dbReference type="InterPro" id="IPR001263">
    <property type="entry name" value="PI3K_accessory_dom"/>
</dbReference>
<evidence type="ECO:0000259" key="13">
    <source>
        <dbReference type="PROSITE" id="PS51547"/>
    </source>
</evidence>
<dbReference type="InterPro" id="IPR036871">
    <property type="entry name" value="PX_dom_sf"/>
</dbReference>
<dbReference type="SUPFAM" id="SSF56112">
    <property type="entry name" value="Protein kinase-like (PK-like)"/>
    <property type="match status" value="1"/>
</dbReference>
<evidence type="ECO:0000259" key="9">
    <source>
        <dbReference type="PROSITE" id="PS50004"/>
    </source>
</evidence>
<dbReference type="PROSITE" id="PS50004">
    <property type="entry name" value="C2"/>
    <property type="match status" value="1"/>
</dbReference>
<evidence type="ECO:0000256" key="6">
    <source>
        <dbReference type="ARBA" id="ARBA00022840"/>
    </source>
</evidence>
<dbReference type="GO" id="GO:0016303">
    <property type="term" value="F:1-phosphatidylinositol-3-kinase activity"/>
    <property type="evidence" value="ECO:0007669"/>
    <property type="project" value="UniProtKB-EC"/>
</dbReference>
<dbReference type="GO" id="GO:0005942">
    <property type="term" value="C:phosphatidylinositol 3-kinase complex"/>
    <property type="evidence" value="ECO:0007669"/>
    <property type="project" value="TreeGrafter"/>
</dbReference>
<dbReference type="EC" id="2.7.1.137" evidence="2"/>
<dbReference type="EMBL" id="OC858411">
    <property type="protein sequence ID" value="CAD7626442.1"/>
    <property type="molecule type" value="Genomic_DNA"/>
</dbReference>
<dbReference type="GO" id="GO:0043491">
    <property type="term" value="P:phosphatidylinositol 3-kinase/protein kinase B signal transduction"/>
    <property type="evidence" value="ECO:0007669"/>
    <property type="project" value="TreeGrafter"/>
</dbReference>
<dbReference type="SUPFAM" id="SSF49562">
    <property type="entry name" value="C2 domain (Calcium/lipid-binding domain, CaLB)"/>
    <property type="match status" value="2"/>
</dbReference>
<dbReference type="GO" id="GO:0035005">
    <property type="term" value="F:1-phosphatidylinositol-4-phosphate 3-kinase activity"/>
    <property type="evidence" value="ECO:0007669"/>
    <property type="project" value="TreeGrafter"/>
</dbReference>
<dbReference type="EMBL" id="CAJPIZ010003836">
    <property type="protein sequence ID" value="CAG2106872.1"/>
    <property type="molecule type" value="Genomic_DNA"/>
</dbReference>
<dbReference type="Pfam" id="PF00454">
    <property type="entry name" value="PI3_PI4_kinase"/>
    <property type="match status" value="1"/>
</dbReference>
<dbReference type="Gene3D" id="3.30.1010.10">
    <property type="entry name" value="Phosphatidylinositol 3-kinase Catalytic Subunit, Chain A, domain 4"/>
    <property type="match status" value="1"/>
</dbReference>
<evidence type="ECO:0000256" key="1">
    <source>
        <dbReference type="ARBA" id="ARBA00001498"/>
    </source>
</evidence>
<feature type="region of interest" description="Disordered" evidence="8">
    <location>
        <begin position="88"/>
        <end position="109"/>
    </location>
</feature>
<keyword evidence="3" id="KW-0808">Transferase</keyword>
<name>A0A7R9KNI5_9ACAR</name>
<feature type="domain" description="PI3K/PI4K catalytic" evidence="11">
    <location>
        <begin position="439"/>
        <end position="717"/>
    </location>
</feature>
<dbReference type="PROSITE" id="PS00916">
    <property type="entry name" value="PI3_4_KINASE_2"/>
    <property type="match status" value="1"/>
</dbReference>
<feature type="domain" description="C2 PI3K-type" evidence="13">
    <location>
        <begin position="1"/>
        <end position="180"/>
    </location>
</feature>
<dbReference type="GO" id="GO:0035091">
    <property type="term" value="F:phosphatidylinositol binding"/>
    <property type="evidence" value="ECO:0007669"/>
    <property type="project" value="InterPro"/>
</dbReference>
<evidence type="ECO:0000259" key="12">
    <source>
        <dbReference type="PROSITE" id="PS51545"/>
    </source>
</evidence>
<accession>A0A7R9KNI5</accession>
<evidence type="ECO:0000256" key="4">
    <source>
        <dbReference type="ARBA" id="ARBA00022741"/>
    </source>
</evidence>
<dbReference type="Pfam" id="PF00792">
    <property type="entry name" value="PI3K_C2"/>
    <property type="match status" value="1"/>
</dbReference>
<dbReference type="GO" id="GO:0048015">
    <property type="term" value="P:phosphatidylinositol-mediated signaling"/>
    <property type="evidence" value="ECO:0007669"/>
    <property type="project" value="TreeGrafter"/>
</dbReference>
<dbReference type="OrthoDB" id="67688at2759"/>
<reference evidence="14" key="1">
    <citation type="submission" date="2020-11" db="EMBL/GenBank/DDBJ databases">
        <authorList>
            <person name="Tran Van P."/>
        </authorList>
    </citation>
    <scope>NUCLEOTIDE SEQUENCE</scope>
</reference>
<keyword evidence="4" id="KW-0547">Nucleotide-binding</keyword>
<dbReference type="InterPro" id="IPR042236">
    <property type="entry name" value="PI3K_accessory_sf"/>
</dbReference>
<dbReference type="InterPro" id="IPR001683">
    <property type="entry name" value="PX_dom"/>
</dbReference>
<dbReference type="SMART" id="SM00146">
    <property type="entry name" value="PI3Kc"/>
    <property type="match status" value="1"/>
</dbReference>
<dbReference type="PROSITE" id="PS50290">
    <property type="entry name" value="PI3_4_KINASE_3"/>
    <property type="match status" value="1"/>
</dbReference>
<dbReference type="Pfam" id="PF00613">
    <property type="entry name" value="PI3Ka"/>
    <property type="match status" value="1"/>
</dbReference>
<dbReference type="PROSITE" id="PS50195">
    <property type="entry name" value="PX"/>
    <property type="match status" value="1"/>
</dbReference>
<evidence type="ECO:0000256" key="5">
    <source>
        <dbReference type="ARBA" id="ARBA00022777"/>
    </source>
</evidence>
<comment type="similarity">
    <text evidence="7">Belongs to the PI3/PI4-kinase family.</text>
</comment>
<evidence type="ECO:0000256" key="2">
    <source>
        <dbReference type="ARBA" id="ARBA00012073"/>
    </source>
</evidence>
<dbReference type="GO" id="GO:0005524">
    <property type="term" value="F:ATP binding"/>
    <property type="evidence" value="ECO:0007669"/>
    <property type="project" value="UniProtKB-KW"/>
</dbReference>
<dbReference type="Proteomes" id="UP000759131">
    <property type="component" value="Unassembled WGS sequence"/>
</dbReference>
<dbReference type="FunFam" id="3.30.1010.10:FF:000001">
    <property type="entry name" value="Phosphatidylinositol 4-phosphate 3-kinase C2 domain-containing subunit beta"/>
    <property type="match status" value="1"/>
</dbReference>
<evidence type="ECO:0000259" key="10">
    <source>
        <dbReference type="PROSITE" id="PS50195"/>
    </source>
</evidence>
<dbReference type="GO" id="GO:0005886">
    <property type="term" value="C:plasma membrane"/>
    <property type="evidence" value="ECO:0007669"/>
    <property type="project" value="TreeGrafter"/>
</dbReference>
<dbReference type="AlphaFoldDB" id="A0A7R9KNI5"/>
<evidence type="ECO:0000313" key="14">
    <source>
        <dbReference type="EMBL" id="CAD7626442.1"/>
    </source>
</evidence>
<keyword evidence="15" id="KW-1185">Reference proteome</keyword>
<organism evidence="14">
    <name type="scientific">Medioppia subpectinata</name>
    <dbReference type="NCBI Taxonomy" id="1979941"/>
    <lineage>
        <taxon>Eukaryota</taxon>
        <taxon>Metazoa</taxon>
        <taxon>Ecdysozoa</taxon>
        <taxon>Arthropoda</taxon>
        <taxon>Chelicerata</taxon>
        <taxon>Arachnida</taxon>
        <taxon>Acari</taxon>
        <taxon>Acariformes</taxon>
        <taxon>Sarcoptiformes</taxon>
        <taxon>Oribatida</taxon>
        <taxon>Brachypylina</taxon>
        <taxon>Oppioidea</taxon>
        <taxon>Oppiidae</taxon>
        <taxon>Medioppia</taxon>
    </lineage>
</organism>
<dbReference type="InterPro" id="IPR035892">
    <property type="entry name" value="C2_domain_sf"/>
</dbReference>
<dbReference type="CDD" id="cd05166">
    <property type="entry name" value="PI3Kc_II"/>
    <property type="match status" value="1"/>
</dbReference>
<dbReference type="SMART" id="SM00145">
    <property type="entry name" value="PI3Ka"/>
    <property type="match status" value="1"/>
</dbReference>
<gene>
    <name evidence="14" type="ORF">OSB1V03_LOCUS6875</name>
</gene>
<keyword evidence="5" id="KW-0418">Kinase</keyword>
<dbReference type="InterPro" id="IPR000008">
    <property type="entry name" value="C2_dom"/>
</dbReference>
<dbReference type="SUPFAM" id="SSF48371">
    <property type="entry name" value="ARM repeat"/>
    <property type="match status" value="1"/>
</dbReference>
<dbReference type="SMART" id="SM00312">
    <property type="entry name" value="PX"/>
    <property type="match status" value="1"/>
</dbReference>
<dbReference type="Gene3D" id="1.25.40.70">
    <property type="entry name" value="Phosphatidylinositol 3-kinase, accessory domain (PIK)"/>
    <property type="match status" value="1"/>
</dbReference>
<dbReference type="Gene3D" id="2.60.40.150">
    <property type="entry name" value="C2 domain"/>
    <property type="match status" value="2"/>
</dbReference>
<evidence type="ECO:0000256" key="3">
    <source>
        <dbReference type="ARBA" id="ARBA00022679"/>
    </source>
</evidence>
<feature type="domain" description="C2" evidence="9">
    <location>
        <begin position="907"/>
        <end position="1025"/>
    </location>
</feature>
<dbReference type="SMART" id="SM00239">
    <property type="entry name" value="C2"/>
    <property type="match status" value="1"/>
</dbReference>
<dbReference type="GO" id="GO:0016477">
    <property type="term" value="P:cell migration"/>
    <property type="evidence" value="ECO:0007669"/>
    <property type="project" value="TreeGrafter"/>
</dbReference>
<dbReference type="PROSITE" id="PS51545">
    <property type="entry name" value="PIK_HELICAL"/>
    <property type="match status" value="1"/>
</dbReference>
<dbReference type="SUPFAM" id="SSF64268">
    <property type="entry name" value="PX domain"/>
    <property type="match status" value="1"/>
</dbReference>
<evidence type="ECO:0000313" key="15">
    <source>
        <dbReference type="Proteomes" id="UP000759131"/>
    </source>
</evidence>
<protein>
    <recommendedName>
        <fullName evidence="2">phosphatidylinositol 3-kinase</fullName>
        <ecNumber evidence="2">2.7.1.137</ecNumber>
    </recommendedName>
</protein>
<dbReference type="InterPro" id="IPR002420">
    <property type="entry name" value="PI3K-type_C2_dom"/>
</dbReference>
<dbReference type="CDD" id="cd08381">
    <property type="entry name" value="C2B_PI3K_class_II"/>
    <property type="match status" value="1"/>
</dbReference>
<dbReference type="InterPro" id="IPR018936">
    <property type="entry name" value="PI3/4_kinase_CS"/>
</dbReference>
<evidence type="ECO:0000256" key="7">
    <source>
        <dbReference type="PROSITE-ProRule" id="PRU00880"/>
    </source>
</evidence>
<dbReference type="InterPro" id="IPR000403">
    <property type="entry name" value="PI3/4_kinase_cat_dom"/>
</dbReference>
<dbReference type="InterPro" id="IPR036940">
    <property type="entry name" value="PI3/4_kinase_cat_sf"/>
</dbReference>
<dbReference type="PROSITE" id="PS51547">
    <property type="entry name" value="C2_PI3K"/>
    <property type="match status" value="1"/>
</dbReference>
<dbReference type="InterPro" id="IPR015433">
    <property type="entry name" value="PI3/4_kinase"/>
</dbReference>
<dbReference type="InterPro" id="IPR016024">
    <property type="entry name" value="ARM-type_fold"/>
</dbReference>
<feature type="domain" description="PIK helical" evidence="12">
    <location>
        <begin position="195"/>
        <end position="371"/>
    </location>
</feature>
<dbReference type="PROSITE" id="PS00915">
    <property type="entry name" value="PI3_4_KINASE_1"/>
    <property type="match status" value="1"/>
</dbReference>
<dbReference type="Pfam" id="PF00787">
    <property type="entry name" value="PX"/>
    <property type="match status" value="1"/>
</dbReference>
<sequence length="1030" mass="118373">MDTLLCQVGVCCQLQPEWLTTFKEFKIRFQLIHGNHRLSTATTKTVSPSKSFFHRLSFEEWIPFDWPIFSLPREVKLELTLIGIKNTVNQSDGNPSPPANMSTNSSGSLEPTQELGVGSMYLFDFNQILADGQYLIPLWINSSEFSIESDAKLINSLCFERGNPLVHISFPETDFEIKFPPTIWDQTNDSAVKLQRNINSLDSATQTELFQLLNRNPLEPMSCGDREQLWDRRYYLYDCAEALPKVLLASHTWESTALSDIYAMVQHWSPLSPIDSMQLLLPSFPDINIRQMTVKWLKKLSSDEVCDFMPQLVQALRFDAYLDSPLIWFLLESCLSSVRVCHHLYWILKCNINDQTFTYRSRIYLNSLLAIVGESMNLMIDRQENLCQSLSSICDHIKSAKESQRLNTLLRELETVNDYLIQNPTVLPLSPSMGVCGFDVKLCSYFPSNSLPLKLIFKNPDTKTSSSLEALFKCGDDLRQDMLSMQMIQIMDKVWLKEGLDLRMITFLCTATDFRKGMIEMVPNSETLRKIQLEHGLTGSFKDRPIAEWLQKHNTSELEYHHSVENFTYSCAGYSVATYLLGICDRHNDNIMLTTCGHLFHIDFGKFLGDSQMMAGFKRDRVAFVLTQDMAYVINGGDKPSKQFQFFVDLCCQAFNVLRKNANFLLSLFSLMMYSRISGLNAEAVKYIHRALMPGLSESEAMSQFTRMIEDSLRSRFTKFNFFIHNLAQLRFTGDHNDQMLLSFIPKKFTKESDGLITGLEAMDCYKKYEPEKVYYYVLRVDRQFQPDPSYIHRTYREFIEFNEKLNNFYPLAKFHVLPRSSNLIRGNTRDAALQRMHDISLFLKGLMLLAHEISHADIVYTFFHPLLRDQEGVNETTISIASPPGNSMSNSSQAMSRRDTLYGPAIAGQVKLSIVYKNMSLVIMIMHAKNLVSSRSTAPDSYVKTYLNPDPNKLTKRKTRVLNKTCHPTFMEMILYHGIPLEKLQQKTLQVSVWDKTVTENILIGGTHIMLSQLDLKNETCDWFALQGN</sequence>